<feature type="compositionally biased region" description="Acidic residues" evidence="6">
    <location>
        <begin position="562"/>
        <end position="586"/>
    </location>
</feature>
<feature type="transmembrane region" description="Helical" evidence="7">
    <location>
        <begin position="379"/>
        <end position="406"/>
    </location>
</feature>
<feature type="transmembrane region" description="Helical" evidence="7">
    <location>
        <begin position="219"/>
        <end position="237"/>
    </location>
</feature>
<evidence type="ECO:0000256" key="5">
    <source>
        <dbReference type="ARBA" id="ARBA00023136"/>
    </source>
</evidence>
<accession>A0A4S4LE93</accession>
<evidence type="ECO:0000259" key="8">
    <source>
        <dbReference type="PROSITE" id="PS50850"/>
    </source>
</evidence>
<feature type="transmembrane region" description="Helical" evidence="7">
    <location>
        <begin position="61"/>
        <end position="79"/>
    </location>
</feature>
<dbReference type="AlphaFoldDB" id="A0A4S4LE93"/>
<feature type="transmembrane region" description="Helical" evidence="7">
    <location>
        <begin position="257"/>
        <end position="283"/>
    </location>
</feature>
<dbReference type="PANTHER" id="PTHR23501">
    <property type="entry name" value="MAJOR FACILITATOR SUPERFAMILY"/>
    <property type="match status" value="1"/>
</dbReference>
<evidence type="ECO:0000256" key="6">
    <source>
        <dbReference type="SAM" id="MobiDB-lite"/>
    </source>
</evidence>
<protein>
    <recommendedName>
        <fullName evidence="8">Major facilitator superfamily (MFS) profile domain-containing protein</fullName>
    </recommendedName>
</protein>
<dbReference type="Gene3D" id="1.20.1720.10">
    <property type="entry name" value="Multidrug resistance protein D"/>
    <property type="match status" value="1"/>
</dbReference>
<evidence type="ECO:0000256" key="1">
    <source>
        <dbReference type="ARBA" id="ARBA00004127"/>
    </source>
</evidence>
<dbReference type="Pfam" id="PF07690">
    <property type="entry name" value="MFS_1"/>
    <property type="match status" value="1"/>
</dbReference>
<keyword evidence="5 7" id="KW-0472">Membrane</keyword>
<feature type="transmembrane region" description="Helical" evidence="7">
    <location>
        <begin position="148"/>
        <end position="171"/>
    </location>
</feature>
<dbReference type="GO" id="GO:0005886">
    <property type="term" value="C:plasma membrane"/>
    <property type="evidence" value="ECO:0007669"/>
    <property type="project" value="TreeGrafter"/>
</dbReference>
<dbReference type="InterPro" id="IPR036259">
    <property type="entry name" value="MFS_trans_sf"/>
</dbReference>
<dbReference type="OrthoDB" id="3437016at2759"/>
<sequence>MSSPTEHDALLGVASSPYPLNGDPSALKTKLGPLEITRANKYAILAVLSSISSEFKRSNQASWLGTSYLLATCTFTPLYGRLCNVMGRRGANQLAVFSAGVGTLACGLSQNMEMLIVARFLSGLGGGGIFTTSQIIVSDMYSMRSRGLAQGVANIFNGLGMGLGGPIGGFISDRFGWRWAFLIQMPLFAVSLFLTSVNLNYVTPGRSKSTKEVLKRIDYGGTITLFGAVLSFLFFLSNKFNADQSWQSPSVYMSLSLSLALFVIFVLIELLVAPEPVLAPFLLRQKTPVLIGMQNFLVANCNFSVMYFFPMWFETVALTSASKAGAHLLPNSISMSCGSLFAGYMMHRTGKYKLINLVFGICPFIAAVSISLLREDSNWFQMWFSIIPLGFGNAVVLQTTLIALLAHIPHSVMAVGTGFGQLFRGIGQVGGVGIASSIFQSFLDKELHARIQGPDAEQHIREIRHSSKLVANLPLDLQRAARDSYAVSLRAVFIYAAVSTFLAYIVRLPIPEKALVDTRTEVVRKRSTRSNLTTEYAAVSTEQRGLSDPLHPQKPQSVLEYGESEEDENEGEDEEEDVTEELETETEIGNSGPLPRSIVPKPRRRLSTYELSDGGLDLESDVIGGSARSFMG</sequence>
<evidence type="ECO:0000313" key="10">
    <source>
        <dbReference type="Proteomes" id="UP000308199"/>
    </source>
</evidence>
<organism evidence="9 10">
    <name type="scientific">Phellinidium pouzarii</name>
    <dbReference type="NCBI Taxonomy" id="167371"/>
    <lineage>
        <taxon>Eukaryota</taxon>
        <taxon>Fungi</taxon>
        <taxon>Dikarya</taxon>
        <taxon>Basidiomycota</taxon>
        <taxon>Agaricomycotina</taxon>
        <taxon>Agaricomycetes</taxon>
        <taxon>Hymenochaetales</taxon>
        <taxon>Hymenochaetaceae</taxon>
        <taxon>Phellinidium</taxon>
    </lineage>
</organism>
<evidence type="ECO:0000256" key="3">
    <source>
        <dbReference type="ARBA" id="ARBA00022692"/>
    </source>
</evidence>
<feature type="transmembrane region" description="Helical" evidence="7">
    <location>
        <begin position="116"/>
        <end position="136"/>
    </location>
</feature>
<dbReference type="PANTHER" id="PTHR23501:SF191">
    <property type="entry name" value="VACUOLAR BASIC AMINO ACID TRANSPORTER 4"/>
    <property type="match status" value="1"/>
</dbReference>
<dbReference type="GO" id="GO:0015174">
    <property type="term" value="F:basic amino acid transmembrane transporter activity"/>
    <property type="evidence" value="ECO:0007669"/>
    <property type="project" value="TreeGrafter"/>
</dbReference>
<dbReference type="SUPFAM" id="SSF103473">
    <property type="entry name" value="MFS general substrate transporter"/>
    <property type="match status" value="1"/>
</dbReference>
<feature type="region of interest" description="Disordered" evidence="6">
    <location>
        <begin position="524"/>
        <end position="632"/>
    </location>
</feature>
<keyword evidence="4 7" id="KW-1133">Transmembrane helix</keyword>
<name>A0A4S4LE93_9AGAM</name>
<dbReference type="Proteomes" id="UP000308199">
    <property type="component" value="Unassembled WGS sequence"/>
</dbReference>
<keyword evidence="2" id="KW-0813">Transport</keyword>
<feature type="domain" description="Major facilitator superfamily (MFS) profile" evidence="8">
    <location>
        <begin position="9"/>
        <end position="514"/>
    </location>
</feature>
<feature type="transmembrane region" description="Helical" evidence="7">
    <location>
        <begin position="354"/>
        <end position="373"/>
    </location>
</feature>
<keyword evidence="3 7" id="KW-0812">Transmembrane</keyword>
<gene>
    <name evidence="9" type="ORF">EW145_g1642</name>
</gene>
<evidence type="ECO:0000256" key="2">
    <source>
        <dbReference type="ARBA" id="ARBA00022448"/>
    </source>
</evidence>
<evidence type="ECO:0000256" key="7">
    <source>
        <dbReference type="SAM" id="Phobius"/>
    </source>
</evidence>
<dbReference type="EMBL" id="SGPK01000047">
    <property type="protein sequence ID" value="THH09985.1"/>
    <property type="molecule type" value="Genomic_DNA"/>
</dbReference>
<dbReference type="GO" id="GO:0012505">
    <property type="term" value="C:endomembrane system"/>
    <property type="evidence" value="ECO:0007669"/>
    <property type="project" value="UniProtKB-SubCell"/>
</dbReference>
<evidence type="ECO:0000313" key="9">
    <source>
        <dbReference type="EMBL" id="THH09985.1"/>
    </source>
</evidence>
<dbReference type="InterPro" id="IPR020846">
    <property type="entry name" value="MFS_dom"/>
</dbReference>
<feature type="compositionally biased region" description="Polar residues" evidence="6">
    <location>
        <begin position="529"/>
        <end position="544"/>
    </location>
</feature>
<feature type="transmembrane region" description="Helical" evidence="7">
    <location>
        <begin position="295"/>
        <end position="313"/>
    </location>
</feature>
<dbReference type="PROSITE" id="PS50850">
    <property type="entry name" value="MFS"/>
    <property type="match status" value="1"/>
</dbReference>
<proteinExistence type="predicted"/>
<feature type="transmembrane region" description="Helical" evidence="7">
    <location>
        <begin position="177"/>
        <end position="199"/>
    </location>
</feature>
<feature type="transmembrane region" description="Helical" evidence="7">
    <location>
        <begin position="487"/>
        <end position="506"/>
    </location>
</feature>
<evidence type="ECO:0000256" key="4">
    <source>
        <dbReference type="ARBA" id="ARBA00022989"/>
    </source>
</evidence>
<reference evidence="9 10" key="1">
    <citation type="submission" date="2019-02" db="EMBL/GenBank/DDBJ databases">
        <title>Genome sequencing of the rare red list fungi Phellinidium pouzarii.</title>
        <authorList>
            <person name="Buettner E."/>
            <person name="Kellner H."/>
        </authorList>
    </citation>
    <scope>NUCLEOTIDE SEQUENCE [LARGE SCALE GENOMIC DNA]</scope>
    <source>
        <strain evidence="9 10">DSM 108285</strain>
    </source>
</reference>
<comment type="subcellular location">
    <subcellularLocation>
        <location evidence="1">Endomembrane system</location>
        <topology evidence="1">Multi-pass membrane protein</topology>
    </subcellularLocation>
</comment>
<comment type="caution">
    <text evidence="9">The sequence shown here is derived from an EMBL/GenBank/DDBJ whole genome shotgun (WGS) entry which is preliminary data.</text>
</comment>
<dbReference type="InterPro" id="IPR011701">
    <property type="entry name" value="MFS"/>
</dbReference>
<keyword evidence="10" id="KW-1185">Reference proteome</keyword>
<dbReference type="GO" id="GO:0000329">
    <property type="term" value="C:fungal-type vacuole membrane"/>
    <property type="evidence" value="ECO:0007669"/>
    <property type="project" value="TreeGrafter"/>
</dbReference>
<dbReference type="Gene3D" id="1.20.1250.20">
    <property type="entry name" value="MFS general substrate transporter like domains"/>
    <property type="match status" value="1"/>
</dbReference>